<evidence type="ECO:0000313" key="2">
    <source>
        <dbReference type="EMBL" id="QNG48754.1"/>
    </source>
</evidence>
<proteinExistence type="predicted"/>
<dbReference type="Pfam" id="PF10881">
    <property type="entry name" value="DUF2726"/>
    <property type="match status" value="1"/>
</dbReference>
<organism evidence="2 3">
    <name type="scientific">Sphingobium yanoikuyae</name>
    <name type="common">Sphingomonas yanoikuyae</name>
    <dbReference type="NCBI Taxonomy" id="13690"/>
    <lineage>
        <taxon>Bacteria</taxon>
        <taxon>Pseudomonadati</taxon>
        <taxon>Pseudomonadota</taxon>
        <taxon>Alphaproteobacteria</taxon>
        <taxon>Sphingomonadales</taxon>
        <taxon>Sphingomonadaceae</taxon>
        <taxon>Sphingobium</taxon>
    </lineage>
</organism>
<sequence length="176" mass="18869">MNPMDIFERLTGALVPVLILAGSLAILLALLRGLPNIFGPPSPVAKPFMTRREHAVLAALEQILPMYRIHAQVAMGALLKAPAHPGRRASPADRNAFSQKIVDFVIEDPTTGKVVALVEVDDHSHNRARDRVRDAMTSAAGYRTFRVPASARPTLTGVLGVVGRLRDEAAQAVIGG</sequence>
<reference evidence="2 3" key="1">
    <citation type="submission" date="2020-07" db="EMBL/GenBank/DDBJ databases">
        <title>Whole genome sequence of Sphingobium yanoikuyae A3.</title>
        <authorList>
            <person name="Han S.-S."/>
        </authorList>
    </citation>
    <scope>NUCLEOTIDE SEQUENCE [LARGE SCALE GENOMIC DNA]</scope>
    <source>
        <strain evidence="2 3">A3</strain>
    </source>
</reference>
<evidence type="ECO:0000313" key="3">
    <source>
        <dbReference type="Proteomes" id="UP000515377"/>
    </source>
</evidence>
<accession>A0A9X7UH92</accession>
<feature type="domain" description="DUF2726" evidence="1">
    <location>
        <begin position="46"/>
        <end position="139"/>
    </location>
</feature>
<name>A0A9X7UH92_SPHYA</name>
<protein>
    <submittedName>
        <fullName evidence="2">DUF2726 domain-containing protein</fullName>
    </submittedName>
</protein>
<dbReference type="AlphaFoldDB" id="A0A9X7UH92"/>
<evidence type="ECO:0000259" key="1">
    <source>
        <dbReference type="Pfam" id="PF10881"/>
    </source>
</evidence>
<dbReference type="EMBL" id="CP060122">
    <property type="protein sequence ID" value="QNG48754.1"/>
    <property type="molecule type" value="Genomic_DNA"/>
</dbReference>
<gene>
    <name evidence="2" type="ORF">H3V42_15305</name>
</gene>
<dbReference type="InterPro" id="IPR024402">
    <property type="entry name" value="DUF2726"/>
</dbReference>
<dbReference type="Proteomes" id="UP000515377">
    <property type="component" value="Chromosome"/>
</dbReference>